<feature type="transmembrane region" description="Helical" evidence="1">
    <location>
        <begin position="137"/>
        <end position="156"/>
    </location>
</feature>
<organism evidence="2 3">
    <name type="scientific">Seminavis robusta</name>
    <dbReference type="NCBI Taxonomy" id="568900"/>
    <lineage>
        <taxon>Eukaryota</taxon>
        <taxon>Sar</taxon>
        <taxon>Stramenopiles</taxon>
        <taxon>Ochrophyta</taxon>
        <taxon>Bacillariophyta</taxon>
        <taxon>Bacillariophyceae</taxon>
        <taxon>Bacillariophycidae</taxon>
        <taxon>Naviculales</taxon>
        <taxon>Naviculaceae</taxon>
        <taxon>Seminavis</taxon>
    </lineage>
</organism>
<evidence type="ECO:0000313" key="3">
    <source>
        <dbReference type="Proteomes" id="UP001153069"/>
    </source>
</evidence>
<keyword evidence="1" id="KW-0812">Transmembrane</keyword>
<dbReference type="EMBL" id="CAICTM010000325">
    <property type="protein sequence ID" value="CAB9507937.1"/>
    <property type="molecule type" value="Genomic_DNA"/>
</dbReference>
<protein>
    <submittedName>
        <fullName evidence="2">Uncharacterized protein</fullName>
    </submittedName>
</protein>
<proteinExistence type="predicted"/>
<sequence>MTSLWNKLSEKETIWLTFWLTIAETICFGLVMWWWEFTVIDEMFEAEEIATHIGNMTLQQRNVHIWMTATLDVLYPFTYSSFFLGVAIRAFKGHWLAILPTLLCVPTDLTEGYAQVMLLSGHKDFMAIKTTATPLKLLLFGTALIITILGAARLWLEPARGTGKKQS</sequence>
<gene>
    <name evidence="2" type="ORF">SEMRO_326_G118010.1</name>
</gene>
<keyword evidence="3" id="KW-1185">Reference proteome</keyword>
<feature type="transmembrane region" description="Helical" evidence="1">
    <location>
        <begin position="12"/>
        <end position="35"/>
    </location>
</feature>
<evidence type="ECO:0000313" key="2">
    <source>
        <dbReference type="EMBL" id="CAB9507937.1"/>
    </source>
</evidence>
<comment type="caution">
    <text evidence="2">The sequence shown here is derived from an EMBL/GenBank/DDBJ whole genome shotgun (WGS) entry which is preliminary data.</text>
</comment>
<accession>A0A9N8DSL9</accession>
<feature type="transmembrane region" description="Helical" evidence="1">
    <location>
        <begin position="65"/>
        <end position="88"/>
    </location>
</feature>
<keyword evidence="1" id="KW-1133">Transmembrane helix</keyword>
<reference evidence="2" key="1">
    <citation type="submission" date="2020-06" db="EMBL/GenBank/DDBJ databases">
        <authorList>
            <consortium name="Plant Systems Biology data submission"/>
        </authorList>
    </citation>
    <scope>NUCLEOTIDE SEQUENCE</scope>
    <source>
        <strain evidence="2">D6</strain>
    </source>
</reference>
<evidence type="ECO:0000256" key="1">
    <source>
        <dbReference type="SAM" id="Phobius"/>
    </source>
</evidence>
<feature type="transmembrane region" description="Helical" evidence="1">
    <location>
        <begin position="95"/>
        <end position="117"/>
    </location>
</feature>
<name>A0A9N8DSL9_9STRA</name>
<dbReference type="AlphaFoldDB" id="A0A9N8DSL9"/>
<dbReference type="Proteomes" id="UP001153069">
    <property type="component" value="Unassembled WGS sequence"/>
</dbReference>
<keyword evidence="1" id="KW-0472">Membrane</keyword>